<dbReference type="PROSITE" id="PS50975">
    <property type="entry name" value="ATP_GRASP"/>
    <property type="match status" value="1"/>
</dbReference>
<dbReference type="InterPro" id="IPR011054">
    <property type="entry name" value="Rudment_hybrid_motif"/>
</dbReference>
<dbReference type="InterPro" id="IPR050856">
    <property type="entry name" value="Biotin_carboxylase_complex"/>
</dbReference>
<dbReference type="PANTHER" id="PTHR18866:SF33">
    <property type="entry name" value="METHYLCROTONOYL-COA CARBOXYLASE SUBUNIT ALPHA, MITOCHONDRIAL-RELATED"/>
    <property type="match status" value="1"/>
</dbReference>
<dbReference type="FunFam" id="3.40.50.20:FF:000010">
    <property type="entry name" value="Propionyl-CoA carboxylase subunit alpha"/>
    <property type="match status" value="1"/>
</dbReference>
<evidence type="ECO:0000256" key="6">
    <source>
        <dbReference type="PROSITE-ProRule" id="PRU00409"/>
    </source>
</evidence>
<dbReference type="Pfam" id="PF00289">
    <property type="entry name" value="Biotin_carb_N"/>
    <property type="match status" value="1"/>
</dbReference>
<gene>
    <name evidence="9" type="ORF">EDD58_10357</name>
</gene>
<evidence type="ECO:0000313" key="10">
    <source>
        <dbReference type="Proteomes" id="UP000294937"/>
    </source>
</evidence>
<dbReference type="EC" id="6.3.4.14" evidence="1"/>
<keyword evidence="2" id="KW-0436">Ligase</keyword>
<keyword evidence="5" id="KW-0092">Biotin</keyword>
<proteinExistence type="predicted"/>
<dbReference type="SUPFAM" id="SSF52440">
    <property type="entry name" value="PreATP-grasp domain"/>
    <property type="match status" value="1"/>
</dbReference>
<dbReference type="Proteomes" id="UP000294937">
    <property type="component" value="Unassembled WGS sequence"/>
</dbReference>
<feature type="domain" description="Biotin carboxylation" evidence="8">
    <location>
        <begin position="2"/>
        <end position="445"/>
    </location>
</feature>
<dbReference type="PANTHER" id="PTHR18866">
    <property type="entry name" value="CARBOXYLASE:PYRUVATE/ACETYL-COA/PROPIONYL-COA CARBOXYLASE"/>
    <property type="match status" value="1"/>
</dbReference>
<evidence type="ECO:0000256" key="2">
    <source>
        <dbReference type="ARBA" id="ARBA00022598"/>
    </source>
</evidence>
<dbReference type="EMBL" id="SMAG01000003">
    <property type="protein sequence ID" value="TCS94645.1"/>
    <property type="molecule type" value="Genomic_DNA"/>
</dbReference>
<evidence type="ECO:0000313" key="9">
    <source>
        <dbReference type="EMBL" id="TCS94645.1"/>
    </source>
</evidence>
<evidence type="ECO:0000256" key="4">
    <source>
        <dbReference type="ARBA" id="ARBA00022840"/>
    </source>
</evidence>
<dbReference type="Gene3D" id="3.30.470.20">
    <property type="entry name" value="ATP-grasp fold, B domain"/>
    <property type="match status" value="1"/>
</dbReference>
<feature type="domain" description="ATP-grasp" evidence="7">
    <location>
        <begin position="121"/>
        <end position="317"/>
    </location>
</feature>
<dbReference type="NCBIfam" id="NF006367">
    <property type="entry name" value="PRK08591.1"/>
    <property type="match status" value="1"/>
</dbReference>
<dbReference type="InterPro" id="IPR011761">
    <property type="entry name" value="ATP-grasp"/>
</dbReference>
<dbReference type="PROSITE" id="PS00866">
    <property type="entry name" value="CPSASE_1"/>
    <property type="match status" value="1"/>
</dbReference>
<dbReference type="InterPro" id="IPR016185">
    <property type="entry name" value="PreATP-grasp_dom_sf"/>
</dbReference>
<dbReference type="SUPFAM" id="SSF51246">
    <property type="entry name" value="Rudiment single hybrid motif"/>
    <property type="match status" value="1"/>
</dbReference>
<evidence type="ECO:0000259" key="7">
    <source>
        <dbReference type="PROSITE" id="PS50975"/>
    </source>
</evidence>
<dbReference type="Pfam" id="PF02785">
    <property type="entry name" value="Biotin_carb_C"/>
    <property type="match status" value="1"/>
</dbReference>
<dbReference type="PROSITE" id="PS50979">
    <property type="entry name" value="BC"/>
    <property type="match status" value="1"/>
</dbReference>
<evidence type="ECO:0000256" key="3">
    <source>
        <dbReference type="ARBA" id="ARBA00022741"/>
    </source>
</evidence>
<reference evidence="9 10" key="1">
    <citation type="submission" date="2019-03" db="EMBL/GenBank/DDBJ databases">
        <title>Genomic Encyclopedia of Type Strains, Phase IV (KMG-IV): sequencing the most valuable type-strain genomes for metagenomic binning, comparative biology and taxonomic classification.</title>
        <authorList>
            <person name="Goeker M."/>
        </authorList>
    </citation>
    <scope>NUCLEOTIDE SEQUENCE [LARGE SCALE GENOMIC DNA]</scope>
    <source>
        <strain evidence="9 10">DSM 45707</strain>
    </source>
</reference>
<dbReference type="GO" id="GO:0005524">
    <property type="term" value="F:ATP binding"/>
    <property type="evidence" value="ECO:0007669"/>
    <property type="project" value="UniProtKB-UniRule"/>
</dbReference>
<dbReference type="InterPro" id="IPR005479">
    <property type="entry name" value="CPAse_ATP-bd"/>
</dbReference>
<dbReference type="Pfam" id="PF02786">
    <property type="entry name" value="CPSase_L_D2"/>
    <property type="match status" value="1"/>
</dbReference>
<accession>A0A4R3L6J9</accession>
<dbReference type="FunFam" id="3.30.1490.20:FF:000003">
    <property type="entry name" value="acetyl-CoA carboxylase isoform X1"/>
    <property type="match status" value="1"/>
</dbReference>
<dbReference type="PROSITE" id="PS00867">
    <property type="entry name" value="CPSASE_2"/>
    <property type="match status" value="1"/>
</dbReference>
<keyword evidence="3 6" id="KW-0547">Nucleotide-binding</keyword>
<dbReference type="GO" id="GO:0004075">
    <property type="term" value="F:biotin carboxylase activity"/>
    <property type="evidence" value="ECO:0007669"/>
    <property type="project" value="UniProtKB-EC"/>
</dbReference>
<sequence length="445" mass="48893">MAIHKVLIANRGEIALRIIRTCQQRGIKTVAIYSEADQDLPFVHAADEAVCIGPPPVAKSYLQMDTILRVAQKTGADAIHPGYGLLSENHIFAEKVKHSGYNWIGPEPQVIADMGDKVTARRVMMGAGIPVVPGTDGLDSIEEAKLAAEQMGYPIMIKASAGGGGIGMHVCHQVDELEKVFPSAQARAKAYFGNDTLFMEKWIESSRHIEVQIVADSAGKVLHLFERECSIQRRNQKVIEESLSPSIKEQTRQRLLATAVEAAQAVMYTGAGTIEFLVDEEENFYFLEMNTRLQVEHPVTECITGLDLVDLQLDLAEGKPLPFSQAEITPKGHAMEFRVYAEDPQTMMPSPGLVTSFEPPTGDGVRIDAGVKAGNQVSPFYDPMIAKCIVSGSNRAECLAKSREALHSFKIGGIKTNIPLLLEICDHPFFIEGKYDTQLIHKIKR</sequence>
<dbReference type="InterPro" id="IPR005481">
    <property type="entry name" value="BC-like_N"/>
</dbReference>
<evidence type="ECO:0000256" key="5">
    <source>
        <dbReference type="ARBA" id="ARBA00023267"/>
    </source>
</evidence>
<keyword evidence="10" id="KW-1185">Reference proteome</keyword>
<dbReference type="AlphaFoldDB" id="A0A4R3L6J9"/>
<dbReference type="GO" id="GO:0046872">
    <property type="term" value="F:metal ion binding"/>
    <property type="evidence" value="ECO:0007669"/>
    <property type="project" value="InterPro"/>
</dbReference>
<organism evidence="9 10">
    <name type="scientific">Hazenella coriacea</name>
    <dbReference type="NCBI Taxonomy" id="1179467"/>
    <lineage>
        <taxon>Bacteria</taxon>
        <taxon>Bacillati</taxon>
        <taxon>Bacillota</taxon>
        <taxon>Bacilli</taxon>
        <taxon>Bacillales</taxon>
        <taxon>Thermoactinomycetaceae</taxon>
        <taxon>Hazenella</taxon>
    </lineage>
</organism>
<keyword evidence="4 6" id="KW-0067">ATP-binding</keyword>
<comment type="caution">
    <text evidence="9">The sequence shown here is derived from an EMBL/GenBank/DDBJ whole genome shotgun (WGS) entry which is preliminary data.</text>
</comment>
<evidence type="ECO:0000256" key="1">
    <source>
        <dbReference type="ARBA" id="ARBA00013263"/>
    </source>
</evidence>
<dbReference type="InterPro" id="IPR011764">
    <property type="entry name" value="Biotin_carboxylation_dom"/>
</dbReference>
<dbReference type="InterPro" id="IPR005482">
    <property type="entry name" value="Biotin_COase_C"/>
</dbReference>
<dbReference type="SMART" id="SM00878">
    <property type="entry name" value="Biotin_carb_C"/>
    <property type="match status" value="1"/>
</dbReference>
<name>A0A4R3L6J9_9BACL</name>
<evidence type="ECO:0000259" key="8">
    <source>
        <dbReference type="PROSITE" id="PS50979"/>
    </source>
</evidence>
<dbReference type="SUPFAM" id="SSF56059">
    <property type="entry name" value="Glutathione synthetase ATP-binding domain-like"/>
    <property type="match status" value="1"/>
</dbReference>
<protein>
    <recommendedName>
        <fullName evidence="1">biotin carboxylase</fullName>
        <ecNumber evidence="1">6.3.4.14</ecNumber>
    </recommendedName>
</protein>